<name>A0A369QGI5_9BACT</name>
<sequence length="219" mass="25543">MVYSAEIRWFFKNRTETESIEHWFNAHQQFFTDKWDRADIYLWQPGLSKIGVKIREGKVEVKILLAERGVVPLMNANSGLANDWVKYSFGLLESDAENLNLLQQFSEQPLNSNEQLWVRVDKERLLIKMGINPDNSLKQVAANSWPEEGCGVELTRIRVHRQIFYTFGLEAFSKTQQEHRNLELTLQHTLPALAVNNLHHQQSNSYPGFLQDLSFRLLE</sequence>
<dbReference type="EMBL" id="QASA01000001">
    <property type="protein sequence ID" value="RDC63834.1"/>
    <property type="molecule type" value="Genomic_DNA"/>
</dbReference>
<comment type="caution">
    <text evidence="1">The sequence shown here is derived from an EMBL/GenBank/DDBJ whole genome shotgun (WGS) entry which is preliminary data.</text>
</comment>
<evidence type="ECO:0000313" key="1">
    <source>
        <dbReference type="EMBL" id="RDC63834.1"/>
    </source>
</evidence>
<dbReference type="AlphaFoldDB" id="A0A369QGI5"/>
<keyword evidence="2" id="KW-1185">Reference proteome</keyword>
<proteinExistence type="predicted"/>
<evidence type="ECO:0000313" key="2">
    <source>
        <dbReference type="Proteomes" id="UP000253919"/>
    </source>
</evidence>
<organism evidence="1 2">
    <name type="scientific">Adhaeribacter pallidiroseus</name>
    <dbReference type="NCBI Taxonomy" id="2072847"/>
    <lineage>
        <taxon>Bacteria</taxon>
        <taxon>Pseudomonadati</taxon>
        <taxon>Bacteroidota</taxon>
        <taxon>Cytophagia</taxon>
        <taxon>Cytophagales</taxon>
        <taxon>Hymenobacteraceae</taxon>
        <taxon>Adhaeribacter</taxon>
    </lineage>
</organism>
<protein>
    <submittedName>
        <fullName evidence="1">Uncharacterized protein</fullName>
    </submittedName>
</protein>
<gene>
    <name evidence="1" type="ORF">AHMF7616_02443</name>
</gene>
<reference evidence="1 2" key="1">
    <citation type="submission" date="2018-04" db="EMBL/GenBank/DDBJ databases">
        <title>Adhaeribacter sp. HMF7616 genome sequencing and assembly.</title>
        <authorList>
            <person name="Kang H."/>
            <person name="Kang J."/>
            <person name="Cha I."/>
            <person name="Kim H."/>
            <person name="Joh K."/>
        </authorList>
    </citation>
    <scope>NUCLEOTIDE SEQUENCE [LARGE SCALE GENOMIC DNA]</scope>
    <source>
        <strain evidence="1 2">HMF7616</strain>
    </source>
</reference>
<dbReference type="RefSeq" id="WP_115373075.1">
    <property type="nucleotide sequence ID" value="NZ_QASA01000001.1"/>
</dbReference>
<dbReference type="Proteomes" id="UP000253919">
    <property type="component" value="Unassembled WGS sequence"/>
</dbReference>
<accession>A0A369QGI5</accession>
<dbReference type="OrthoDB" id="979802at2"/>